<keyword evidence="3" id="KW-1185">Reference proteome</keyword>
<comment type="caution">
    <text evidence="2">The sequence shown here is derived from an EMBL/GenBank/DDBJ whole genome shotgun (WGS) entry which is preliminary data.</text>
</comment>
<evidence type="ECO:0000313" key="3">
    <source>
        <dbReference type="Proteomes" id="UP001041814"/>
    </source>
</evidence>
<name>A0ABS1DTH9_RUBGE</name>
<dbReference type="Gene3D" id="3.40.630.30">
    <property type="match status" value="1"/>
</dbReference>
<dbReference type="PROSITE" id="PS51186">
    <property type="entry name" value="GNAT"/>
    <property type="match status" value="1"/>
</dbReference>
<reference evidence="2" key="2">
    <citation type="journal article" date="2020" name="Microorganisms">
        <title>Osmotic Adaptation and Compatible Solute Biosynthesis of Phototrophic Bacteria as Revealed from Genome Analyses.</title>
        <authorList>
            <person name="Imhoff J.F."/>
            <person name="Rahn T."/>
            <person name="Kunzel S."/>
            <person name="Keller A."/>
            <person name="Neulinger S.C."/>
        </authorList>
    </citation>
    <scope>NUCLEOTIDE SEQUENCE</scope>
    <source>
        <strain evidence="2">IM 151</strain>
    </source>
</reference>
<proteinExistence type="predicted"/>
<dbReference type="InterPro" id="IPR016181">
    <property type="entry name" value="Acyl_CoA_acyltransferase"/>
</dbReference>
<dbReference type="InterPro" id="IPR000182">
    <property type="entry name" value="GNAT_dom"/>
</dbReference>
<organism evidence="2 3">
    <name type="scientific">Rubrivivax gelatinosus</name>
    <name type="common">Rhodocyclus gelatinosus</name>
    <name type="synonym">Rhodopseudomonas gelatinosa</name>
    <dbReference type="NCBI Taxonomy" id="28068"/>
    <lineage>
        <taxon>Bacteria</taxon>
        <taxon>Pseudomonadati</taxon>
        <taxon>Pseudomonadota</taxon>
        <taxon>Betaproteobacteria</taxon>
        <taxon>Burkholderiales</taxon>
        <taxon>Sphaerotilaceae</taxon>
        <taxon>Rubrivivax</taxon>
    </lineage>
</organism>
<dbReference type="CDD" id="cd04301">
    <property type="entry name" value="NAT_SF"/>
    <property type="match status" value="1"/>
</dbReference>
<dbReference type="Pfam" id="PF13302">
    <property type="entry name" value="Acetyltransf_3"/>
    <property type="match status" value="1"/>
</dbReference>
<feature type="domain" description="N-acetyltransferase" evidence="1">
    <location>
        <begin position="25"/>
        <end position="195"/>
    </location>
</feature>
<evidence type="ECO:0000313" key="2">
    <source>
        <dbReference type="EMBL" id="MBK1712275.1"/>
    </source>
</evidence>
<protein>
    <submittedName>
        <fullName evidence="2">GNAT family N-acetyltransferase</fullName>
    </submittedName>
</protein>
<dbReference type="RefSeq" id="WP_200228339.1">
    <property type="nucleotide sequence ID" value="NZ_NRRT01000019.1"/>
</dbReference>
<dbReference type="Proteomes" id="UP001041814">
    <property type="component" value="Unassembled WGS sequence"/>
</dbReference>
<dbReference type="SUPFAM" id="SSF55729">
    <property type="entry name" value="Acyl-CoA N-acyltransferases (Nat)"/>
    <property type="match status" value="1"/>
</dbReference>
<reference evidence="2" key="1">
    <citation type="submission" date="2017-08" db="EMBL/GenBank/DDBJ databases">
        <authorList>
            <person name="Imhoff J.F."/>
            <person name="Rahn T."/>
            <person name="Kuenzel S."/>
            <person name="Neulinger S.C."/>
        </authorList>
    </citation>
    <scope>NUCLEOTIDE SEQUENCE</scope>
    <source>
        <strain evidence="2">IM 151</strain>
    </source>
</reference>
<evidence type="ECO:0000259" key="1">
    <source>
        <dbReference type="PROSITE" id="PS51186"/>
    </source>
</evidence>
<sequence length="246" mass="27277">MKTESEVPGHAQRAAAAQAAAQQWVPIRKLAERHRPRVLQHLQALQGHERYLRFGYAANDHQIEQYVSRLDFGRDEIFGIFNRRLELVAMAHLAHLDTTGEHGGQAEFGVSVSAHARGRGWGSRLFALCMVHARNRGVYTLLIHALAENTAMLRIARKAGAEVGFDGPDAVARVLLPPQDLASQVEALVEQQVADFDYGLKRHARRFDHWLNLWGGVGTLPDLGDAAVSQATRHARSRDRGTVPPV</sequence>
<gene>
    <name evidence="2" type="ORF">CKO43_05720</name>
</gene>
<accession>A0ABS1DTH9</accession>
<dbReference type="EMBL" id="NRRU01000015">
    <property type="protein sequence ID" value="MBK1712275.1"/>
    <property type="molecule type" value="Genomic_DNA"/>
</dbReference>